<dbReference type="RefSeq" id="WP_100060862.1">
    <property type="nucleotide sequence ID" value="NZ_NUSQ01000042.1"/>
</dbReference>
<dbReference type="EMBL" id="NUSQ01000042">
    <property type="protein sequence ID" value="PHD71194.1"/>
    <property type="molecule type" value="Genomic_DNA"/>
</dbReference>
<evidence type="ECO:0000313" key="2">
    <source>
        <dbReference type="Proteomes" id="UP000225997"/>
    </source>
</evidence>
<proteinExistence type="predicted"/>
<accession>A0A2C4QJM1</accession>
<evidence type="ECO:0000313" key="1">
    <source>
        <dbReference type="EMBL" id="PHD71194.1"/>
    </source>
</evidence>
<name>A0A2C4QJM1_9BACI</name>
<gene>
    <name evidence="1" type="ORF">COF40_09470</name>
</gene>
<protein>
    <submittedName>
        <fullName evidence="1">Uncharacterized protein</fullName>
    </submittedName>
</protein>
<sequence length="84" mass="9531">MVIEAHKCNGKDCNGLVVFDNADMDLLEFETKKGIYAYGNSKCNVCGKEFLIVPSYAVIDFDEETQESEEIKSVCITEWQNQKL</sequence>
<dbReference type="AlphaFoldDB" id="A0A2C4QJM1"/>
<reference evidence="1 2" key="1">
    <citation type="submission" date="2017-09" db="EMBL/GenBank/DDBJ databases">
        <title>Large-scale bioinformatics analysis of Bacillus genomes uncovers conserved roles of natural products in bacterial physiology.</title>
        <authorList>
            <consortium name="Agbiome Team Llc"/>
            <person name="Bleich R.M."/>
            <person name="Grubbs K.J."/>
            <person name="Santa Maria K.C."/>
            <person name="Allen S.E."/>
            <person name="Farag S."/>
            <person name="Shank E.A."/>
            <person name="Bowers A."/>
        </authorList>
    </citation>
    <scope>NUCLEOTIDE SEQUENCE [LARGE SCALE GENOMIC DNA]</scope>
    <source>
        <strain evidence="1 2">AFS044250</strain>
    </source>
</reference>
<comment type="caution">
    <text evidence="1">The sequence shown here is derived from an EMBL/GenBank/DDBJ whole genome shotgun (WGS) entry which is preliminary data.</text>
</comment>
<organism evidence="1 2">
    <name type="scientific">Bacillus toyonensis</name>
    <dbReference type="NCBI Taxonomy" id="155322"/>
    <lineage>
        <taxon>Bacteria</taxon>
        <taxon>Bacillati</taxon>
        <taxon>Bacillota</taxon>
        <taxon>Bacilli</taxon>
        <taxon>Bacillales</taxon>
        <taxon>Bacillaceae</taxon>
        <taxon>Bacillus</taxon>
        <taxon>Bacillus cereus group</taxon>
    </lineage>
</organism>
<dbReference type="Proteomes" id="UP000225997">
    <property type="component" value="Unassembled WGS sequence"/>
</dbReference>